<dbReference type="PANTHER" id="PTHR34093">
    <property type="entry name" value="CHLORIDE CHANNEL CLIC-LIKE PROTEIN 1"/>
    <property type="match status" value="1"/>
</dbReference>
<feature type="signal peptide" evidence="9">
    <location>
        <begin position="1"/>
        <end position="22"/>
    </location>
</feature>
<evidence type="ECO:0000313" key="10">
    <source>
        <dbReference type="EMBL" id="KAL0105803.1"/>
    </source>
</evidence>
<dbReference type="Proteomes" id="UP001430953">
    <property type="component" value="Unassembled WGS sequence"/>
</dbReference>
<accession>A0AAW2ESP0</accession>
<dbReference type="GO" id="GO:0005783">
    <property type="term" value="C:endoplasmic reticulum"/>
    <property type="evidence" value="ECO:0007669"/>
    <property type="project" value="TreeGrafter"/>
</dbReference>
<feature type="transmembrane region" description="Helical" evidence="8">
    <location>
        <begin position="296"/>
        <end position="316"/>
    </location>
</feature>
<evidence type="ECO:0000256" key="5">
    <source>
        <dbReference type="ARBA" id="ARBA00022989"/>
    </source>
</evidence>
<keyword evidence="4 8" id="KW-0812">Transmembrane</keyword>
<reference evidence="10 11" key="1">
    <citation type="submission" date="2023-03" db="EMBL/GenBank/DDBJ databases">
        <title>High recombination rates correlate with genetic variation in Cardiocondyla obscurior ants.</title>
        <authorList>
            <person name="Errbii M."/>
        </authorList>
    </citation>
    <scope>NUCLEOTIDE SEQUENCE [LARGE SCALE GENOMIC DNA]</scope>
    <source>
        <strain evidence="10">Alpha-2009</strain>
        <tissue evidence="10">Whole body</tissue>
    </source>
</reference>
<comment type="subcellular location">
    <subcellularLocation>
        <location evidence="1">Membrane</location>
        <topology evidence="1">Multi-pass membrane protein</topology>
    </subcellularLocation>
</comment>
<feature type="transmembrane region" description="Helical" evidence="8">
    <location>
        <begin position="337"/>
        <end position="361"/>
    </location>
</feature>
<dbReference type="EMBL" id="JADYXP020000018">
    <property type="protein sequence ID" value="KAL0105803.1"/>
    <property type="molecule type" value="Genomic_DNA"/>
</dbReference>
<proteinExistence type="inferred from homology"/>
<evidence type="ECO:0000256" key="4">
    <source>
        <dbReference type="ARBA" id="ARBA00022692"/>
    </source>
</evidence>
<evidence type="ECO:0000256" key="1">
    <source>
        <dbReference type="ARBA" id="ARBA00004141"/>
    </source>
</evidence>
<keyword evidence="9" id="KW-0732">Signal</keyword>
<evidence type="ECO:0000256" key="2">
    <source>
        <dbReference type="ARBA" id="ARBA00005944"/>
    </source>
</evidence>
<dbReference type="InterPro" id="IPR009231">
    <property type="entry name" value="Chloride_chnl_CLIC-like"/>
</dbReference>
<feature type="transmembrane region" description="Helical" evidence="8">
    <location>
        <begin position="189"/>
        <end position="205"/>
    </location>
</feature>
<dbReference type="AlphaFoldDB" id="A0AAW2ESP0"/>
<sequence length="453" mass="52671">MHDFQLLIFIAFHLHAFLHVHCQEVDIIDDVTSTPELKNIYSFFYMSSEKENEEDTPSLVAETRKNEQSLTMTQPCSCRVLDERNTQEAIFYKRLINILLSNFAMQKIDDRLIGTLGIDMSSSQFEYLQNFINGQGSIREVDRILDNAIKQSEYSTCHYLAEAAYYFDLFTSKALQYWTYCLLFMKEHWDIPIISFIVILGFMIFKRQKWSRGLLIFLTIDVICVISFFITWWRLIKEAEIKLMAAQAQFAEMPITCQPHKMGLWDKILAYFSSTNDCEKYYETIMTNPTLQVTPAFALTYFLSTVIFQPLSYFGVVISEFVDNATGRLNIVLKYPVVYALFLSFCGCIVLIPFIFIGGYIKFGFGPFSLGLKGRQNSNKTPERIERIYEETPFRNRLKDSKKLKQITLKGDNDFAGGDAGYEEQHQREKRKKCKSESESEDVNGDVEYEKKS</sequence>
<dbReference type="PANTHER" id="PTHR34093:SF1">
    <property type="entry name" value="CHLORIDE CHANNEL CLIC-LIKE PROTEIN 1"/>
    <property type="match status" value="1"/>
</dbReference>
<gene>
    <name evidence="10" type="ORF">PUN28_015901</name>
</gene>
<evidence type="ECO:0000256" key="9">
    <source>
        <dbReference type="SAM" id="SignalP"/>
    </source>
</evidence>
<evidence type="ECO:0000256" key="3">
    <source>
        <dbReference type="ARBA" id="ARBA00015571"/>
    </source>
</evidence>
<protein>
    <recommendedName>
        <fullName evidence="3">Chloride channel CLIC-like protein 1</fullName>
    </recommendedName>
</protein>
<evidence type="ECO:0000313" key="11">
    <source>
        <dbReference type="Proteomes" id="UP001430953"/>
    </source>
</evidence>
<dbReference type="GO" id="GO:0005254">
    <property type="term" value="F:chloride channel activity"/>
    <property type="evidence" value="ECO:0007669"/>
    <property type="project" value="TreeGrafter"/>
</dbReference>
<evidence type="ECO:0000256" key="8">
    <source>
        <dbReference type="SAM" id="Phobius"/>
    </source>
</evidence>
<organism evidence="10 11">
    <name type="scientific">Cardiocondyla obscurior</name>
    <dbReference type="NCBI Taxonomy" id="286306"/>
    <lineage>
        <taxon>Eukaryota</taxon>
        <taxon>Metazoa</taxon>
        <taxon>Ecdysozoa</taxon>
        <taxon>Arthropoda</taxon>
        <taxon>Hexapoda</taxon>
        <taxon>Insecta</taxon>
        <taxon>Pterygota</taxon>
        <taxon>Neoptera</taxon>
        <taxon>Endopterygota</taxon>
        <taxon>Hymenoptera</taxon>
        <taxon>Apocrita</taxon>
        <taxon>Aculeata</taxon>
        <taxon>Formicoidea</taxon>
        <taxon>Formicidae</taxon>
        <taxon>Myrmicinae</taxon>
        <taxon>Cardiocondyla</taxon>
    </lineage>
</organism>
<comment type="caution">
    <text evidence="10">The sequence shown here is derived from an EMBL/GenBank/DDBJ whole genome shotgun (WGS) entry which is preliminary data.</text>
</comment>
<dbReference type="Pfam" id="PF05934">
    <property type="entry name" value="MCLC"/>
    <property type="match status" value="1"/>
</dbReference>
<feature type="region of interest" description="Disordered" evidence="7">
    <location>
        <begin position="411"/>
        <end position="453"/>
    </location>
</feature>
<name>A0AAW2ESP0_9HYME</name>
<evidence type="ECO:0000256" key="6">
    <source>
        <dbReference type="ARBA" id="ARBA00023136"/>
    </source>
</evidence>
<feature type="transmembrane region" description="Helical" evidence="8">
    <location>
        <begin position="214"/>
        <end position="235"/>
    </location>
</feature>
<evidence type="ECO:0000256" key="7">
    <source>
        <dbReference type="SAM" id="MobiDB-lite"/>
    </source>
</evidence>
<feature type="chain" id="PRO_5043677130" description="Chloride channel CLIC-like protein 1" evidence="9">
    <location>
        <begin position="23"/>
        <end position="453"/>
    </location>
</feature>
<comment type="similarity">
    <text evidence="2">Belongs to the chloride channel MCLC family.</text>
</comment>
<keyword evidence="6 8" id="KW-0472">Membrane</keyword>
<keyword evidence="11" id="KW-1185">Reference proteome</keyword>
<dbReference type="GO" id="GO:0016020">
    <property type="term" value="C:membrane"/>
    <property type="evidence" value="ECO:0007669"/>
    <property type="project" value="UniProtKB-SubCell"/>
</dbReference>
<keyword evidence="5 8" id="KW-1133">Transmembrane helix</keyword>